<sequence length="409" mass="46005">MDRQGLSFLQSSGSVMNRFSQKAGTCYGKNYKNASYGFFSQFQDSFFYTNCIQFIIVFIMYINIGKGKYWKILFYASLAGLLGGVLENATVAYICQDNQKNKIYKVIPFLIDEVFWIPCEYAIPFLNLTKMKAFAKGKMANAIYYTIIGLFIPFSFIRLLIGYERMNIGCLQSDNIKKYHGYAFFIMAIADLICTVSILYYVYKHNTTQSFNTSNISNYIKHSSYTILVAVDIVGFSLSILNIITNSGIVEDYIPSTIVTPFHCLKSSFVLILASDALLFKYGANSSSFNSTNESNSKFPSNSNYHNCGYNNGTSAFKTNGNISIDINNNLKPLNCNASFTSLSPNSNMTFNYSPTAYNNSTTITKSRSIIKNYTTNIKTSPSTLYLPSPDSEKTLSPQFGFLNEQQKE</sequence>
<reference evidence="3 4" key="1">
    <citation type="submission" date="2016-08" db="EMBL/GenBank/DDBJ databases">
        <title>A Parts List for Fungal Cellulosomes Revealed by Comparative Genomics.</title>
        <authorList>
            <consortium name="DOE Joint Genome Institute"/>
            <person name="Haitjema C.H."/>
            <person name="Gilmore S.P."/>
            <person name="Henske J.K."/>
            <person name="Solomon K.V."/>
            <person name="De Groot R."/>
            <person name="Kuo A."/>
            <person name="Mondo S.J."/>
            <person name="Salamov A.A."/>
            <person name="Labutti K."/>
            <person name="Zhao Z."/>
            <person name="Chiniquy J."/>
            <person name="Barry K."/>
            <person name="Brewer H.M."/>
            <person name="Purvine S.O."/>
            <person name="Wright A.T."/>
            <person name="Boxma B."/>
            <person name="Van Alen T."/>
            <person name="Hackstein J.H."/>
            <person name="Baker S.E."/>
            <person name="Grigoriev I.V."/>
            <person name="O'Malley M.A."/>
        </authorList>
    </citation>
    <scope>NUCLEOTIDE SEQUENCE [LARGE SCALE GENOMIC DNA]</scope>
    <source>
        <strain evidence="3 4">G1</strain>
    </source>
</reference>
<proteinExistence type="predicted"/>
<feature type="region of interest" description="Disordered" evidence="1">
    <location>
        <begin position="384"/>
        <end position="409"/>
    </location>
</feature>
<dbReference type="AlphaFoldDB" id="A0A1Y1ZIY2"/>
<evidence type="ECO:0000256" key="2">
    <source>
        <dbReference type="SAM" id="Phobius"/>
    </source>
</evidence>
<gene>
    <name evidence="3" type="ORF">LY90DRAFT_678070</name>
</gene>
<evidence type="ECO:0000256" key="1">
    <source>
        <dbReference type="SAM" id="MobiDB-lite"/>
    </source>
</evidence>
<feature type="transmembrane region" description="Helical" evidence="2">
    <location>
        <begin position="223"/>
        <end position="244"/>
    </location>
</feature>
<organism evidence="3 4">
    <name type="scientific">Neocallimastix californiae</name>
    <dbReference type="NCBI Taxonomy" id="1754190"/>
    <lineage>
        <taxon>Eukaryota</taxon>
        <taxon>Fungi</taxon>
        <taxon>Fungi incertae sedis</taxon>
        <taxon>Chytridiomycota</taxon>
        <taxon>Chytridiomycota incertae sedis</taxon>
        <taxon>Neocallimastigomycetes</taxon>
        <taxon>Neocallimastigales</taxon>
        <taxon>Neocallimastigaceae</taxon>
        <taxon>Neocallimastix</taxon>
    </lineage>
</organism>
<feature type="transmembrane region" description="Helical" evidence="2">
    <location>
        <begin position="142"/>
        <end position="161"/>
    </location>
</feature>
<feature type="transmembrane region" description="Helical" evidence="2">
    <location>
        <begin position="46"/>
        <end position="65"/>
    </location>
</feature>
<keyword evidence="4" id="KW-1185">Reference proteome</keyword>
<protein>
    <submittedName>
        <fullName evidence="3">Uncharacterized protein</fullName>
    </submittedName>
</protein>
<keyword evidence="2" id="KW-0472">Membrane</keyword>
<keyword evidence="2" id="KW-1133">Transmembrane helix</keyword>
<dbReference type="EMBL" id="MCOG01000403">
    <property type="protein sequence ID" value="ORY09795.1"/>
    <property type="molecule type" value="Genomic_DNA"/>
</dbReference>
<comment type="caution">
    <text evidence="3">The sequence shown here is derived from an EMBL/GenBank/DDBJ whole genome shotgun (WGS) entry which is preliminary data.</text>
</comment>
<feature type="transmembrane region" description="Helical" evidence="2">
    <location>
        <begin position="182"/>
        <end position="203"/>
    </location>
</feature>
<keyword evidence="2" id="KW-0812">Transmembrane</keyword>
<evidence type="ECO:0000313" key="4">
    <source>
        <dbReference type="Proteomes" id="UP000193920"/>
    </source>
</evidence>
<name>A0A1Y1ZIY2_9FUNG</name>
<evidence type="ECO:0000313" key="3">
    <source>
        <dbReference type="EMBL" id="ORY09795.1"/>
    </source>
</evidence>
<dbReference type="OrthoDB" id="2143908at2759"/>
<dbReference type="Proteomes" id="UP000193920">
    <property type="component" value="Unassembled WGS sequence"/>
</dbReference>
<feature type="transmembrane region" description="Helical" evidence="2">
    <location>
        <begin position="72"/>
        <end position="94"/>
    </location>
</feature>
<accession>A0A1Y1ZIY2</accession>